<dbReference type="InterPro" id="IPR006119">
    <property type="entry name" value="Resolv_N"/>
</dbReference>
<dbReference type="SUPFAM" id="SSF53041">
    <property type="entry name" value="Resolvase-like"/>
    <property type="match status" value="1"/>
</dbReference>
<feature type="active site" description="O-(5'-phospho-DNA)-serine intermediate" evidence="4 5">
    <location>
        <position position="12"/>
    </location>
</feature>
<dbReference type="InterPro" id="IPR006118">
    <property type="entry name" value="Recombinase_CS"/>
</dbReference>
<accession>A0A238XMT4</accession>
<dbReference type="PROSITE" id="PS00397">
    <property type="entry name" value="RECOMBINASES_1"/>
    <property type="match status" value="1"/>
</dbReference>
<evidence type="ECO:0000256" key="1">
    <source>
        <dbReference type="ARBA" id="ARBA00022908"/>
    </source>
</evidence>
<name>A0A238XMT4_9RHOB</name>
<dbReference type="GO" id="GO:0000150">
    <property type="term" value="F:DNA strand exchange activity"/>
    <property type="evidence" value="ECO:0007669"/>
    <property type="project" value="InterPro"/>
</dbReference>
<dbReference type="AlphaFoldDB" id="A0A238XMT4"/>
<reference evidence="8 10" key="3">
    <citation type="submission" date="2019-02" db="EMBL/GenBank/DDBJ databases">
        <authorList>
            <person name="Zhang G."/>
        </authorList>
    </citation>
    <scope>NUCLEOTIDE SEQUENCE [LARGE SCALE GENOMIC DNA]</scope>
    <source>
        <strain evidence="8 10">CMB17</strain>
    </source>
</reference>
<gene>
    <name evidence="8" type="ORF">EYF88_13880</name>
    <name evidence="7" type="ORF">SAMN06265378_11111</name>
</gene>
<dbReference type="SMART" id="SM00857">
    <property type="entry name" value="Resolvase"/>
    <property type="match status" value="1"/>
</dbReference>
<dbReference type="GO" id="GO:0003677">
    <property type="term" value="F:DNA binding"/>
    <property type="evidence" value="ECO:0007669"/>
    <property type="project" value="UniProtKB-KW"/>
</dbReference>
<dbReference type="CDD" id="cd03768">
    <property type="entry name" value="SR_ResInv"/>
    <property type="match status" value="1"/>
</dbReference>
<dbReference type="OrthoDB" id="7277848at2"/>
<dbReference type="RefSeq" id="WP_089388788.1">
    <property type="nucleotide sequence ID" value="NZ_FZNM01000011.1"/>
</dbReference>
<dbReference type="Proteomes" id="UP000292859">
    <property type="component" value="Unassembled WGS sequence"/>
</dbReference>
<dbReference type="InterPro" id="IPR050639">
    <property type="entry name" value="SSR_resolvase"/>
</dbReference>
<dbReference type="InterPro" id="IPR036162">
    <property type="entry name" value="Resolvase-like_N_sf"/>
</dbReference>
<dbReference type="Proteomes" id="UP000198409">
    <property type="component" value="Unassembled WGS sequence"/>
</dbReference>
<evidence type="ECO:0000313" key="9">
    <source>
        <dbReference type="Proteomes" id="UP000198409"/>
    </source>
</evidence>
<evidence type="ECO:0000256" key="3">
    <source>
        <dbReference type="ARBA" id="ARBA00023172"/>
    </source>
</evidence>
<dbReference type="Gene3D" id="3.40.50.1390">
    <property type="entry name" value="Resolvase, N-terminal catalytic domain"/>
    <property type="match status" value="1"/>
</dbReference>
<evidence type="ECO:0000256" key="2">
    <source>
        <dbReference type="ARBA" id="ARBA00023125"/>
    </source>
</evidence>
<evidence type="ECO:0000256" key="4">
    <source>
        <dbReference type="PIRSR" id="PIRSR606118-50"/>
    </source>
</evidence>
<reference evidence="7" key="1">
    <citation type="submission" date="2017-06" db="EMBL/GenBank/DDBJ databases">
        <authorList>
            <person name="Kim H.J."/>
            <person name="Triplett B.A."/>
        </authorList>
    </citation>
    <scope>NUCLEOTIDE SEQUENCE [LARGE SCALE GENOMIC DNA]</scope>
    <source>
        <strain evidence="7">DSM 26170</strain>
    </source>
</reference>
<evidence type="ECO:0000313" key="10">
    <source>
        <dbReference type="Proteomes" id="UP000292859"/>
    </source>
</evidence>
<keyword evidence="3" id="KW-0233">DNA recombination</keyword>
<evidence type="ECO:0000313" key="8">
    <source>
        <dbReference type="EMBL" id="TBN48160.1"/>
    </source>
</evidence>
<reference evidence="9" key="2">
    <citation type="submission" date="2017-06" db="EMBL/GenBank/DDBJ databases">
        <authorList>
            <person name="Varghese N."/>
            <person name="Submissions S."/>
        </authorList>
    </citation>
    <scope>NUCLEOTIDE SEQUENCE [LARGE SCALE GENOMIC DNA]</scope>
    <source>
        <strain evidence="9">DSM 26170</strain>
    </source>
</reference>
<dbReference type="PANTHER" id="PTHR30461:SF23">
    <property type="entry name" value="DNA RECOMBINASE-RELATED"/>
    <property type="match status" value="1"/>
</dbReference>
<keyword evidence="1" id="KW-0229">DNA integration</keyword>
<keyword evidence="10" id="KW-1185">Reference proteome</keyword>
<organism evidence="7 9">
    <name type="scientific">Paracoccus sediminis</name>
    <dbReference type="NCBI Taxonomy" id="1214787"/>
    <lineage>
        <taxon>Bacteria</taxon>
        <taxon>Pseudomonadati</taxon>
        <taxon>Pseudomonadota</taxon>
        <taxon>Alphaproteobacteria</taxon>
        <taxon>Rhodobacterales</taxon>
        <taxon>Paracoccaceae</taxon>
        <taxon>Paracoccus</taxon>
    </lineage>
</organism>
<evidence type="ECO:0000259" key="6">
    <source>
        <dbReference type="PROSITE" id="PS51736"/>
    </source>
</evidence>
<dbReference type="EMBL" id="FZNM01000011">
    <property type="protein sequence ID" value="SNR59871.1"/>
    <property type="molecule type" value="Genomic_DNA"/>
</dbReference>
<protein>
    <submittedName>
        <fullName evidence="8">Recombinase family protein</fullName>
    </submittedName>
    <submittedName>
        <fullName evidence="7">Site-specific DNA recombinase</fullName>
    </submittedName>
</protein>
<dbReference type="EMBL" id="SIRL01000011">
    <property type="protein sequence ID" value="TBN48160.1"/>
    <property type="molecule type" value="Genomic_DNA"/>
</dbReference>
<feature type="domain" description="Resolvase/invertase-type recombinase catalytic" evidence="6">
    <location>
        <begin position="4"/>
        <end position="145"/>
    </location>
</feature>
<dbReference type="GO" id="GO:0015074">
    <property type="term" value="P:DNA integration"/>
    <property type="evidence" value="ECO:0007669"/>
    <property type="project" value="UniProtKB-KW"/>
</dbReference>
<dbReference type="PANTHER" id="PTHR30461">
    <property type="entry name" value="DNA-INVERTASE FROM LAMBDOID PROPHAGE"/>
    <property type="match status" value="1"/>
</dbReference>
<sequence>MTRRAAIYARVSTSDQNTENQLIRLREVAARAGWTVAHTYTETASGAKRSRPALDAMMADAARRRFDVVMAWDVSRLGRSLRDLVDLFENLRALRVDLYLEQQALDTSTPAGRALLQMSGVFAEFERAMIVERTKAGLAHARARGVHCGRPPASDGLVEAIRALREQRVGMDRIAKELRCGKGLVQRVCTTMAQEAANVG</sequence>
<dbReference type="PROSITE" id="PS51736">
    <property type="entry name" value="RECOMBINASES_3"/>
    <property type="match status" value="1"/>
</dbReference>
<proteinExistence type="predicted"/>
<keyword evidence="2" id="KW-0238">DNA-binding</keyword>
<evidence type="ECO:0000256" key="5">
    <source>
        <dbReference type="PROSITE-ProRule" id="PRU10137"/>
    </source>
</evidence>
<dbReference type="Pfam" id="PF00239">
    <property type="entry name" value="Resolvase"/>
    <property type="match status" value="1"/>
</dbReference>
<evidence type="ECO:0000313" key="7">
    <source>
        <dbReference type="EMBL" id="SNR59871.1"/>
    </source>
</evidence>